<organism evidence="2 3">
    <name type="scientific">Aphanomyces euteiches</name>
    <dbReference type="NCBI Taxonomy" id="100861"/>
    <lineage>
        <taxon>Eukaryota</taxon>
        <taxon>Sar</taxon>
        <taxon>Stramenopiles</taxon>
        <taxon>Oomycota</taxon>
        <taxon>Saprolegniomycetes</taxon>
        <taxon>Saprolegniales</taxon>
        <taxon>Verrucalvaceae</taxon>
        <taxon>Aphanomyces</taxon>
    </lineage>
</organism>
<comment type="caution">
    <text evidence="2">The sequence shown here is derived from an EMBL/GenBank/DDBJ whole genome shotgun (WGS) entry which is preliminary data.</text>
</comment>
<evidence type="ECO:0000313" key="2">
    <source>
        <dbReference type="EMBL" id="KAF0728146.1"/>
    </source>
</evidence>
<feature type="compositionally biased region" description="Basic and acidic residues" evidence="1">
    <location>
        <begin position="1"/>
        <end position="11"/>
    </location>
</feature>
<protein>
    <submittedName>
        <fullName evidence="2">Uncharacterized protein</fullName>
    </submittedName>
</protein>
<feature type="region of interest" description="Disordered" evidence="1">
    <location>
        <begin position="219"/>
        <end position="243"/>
    </location>
</feature>
<proteinExistence type="predicted"/>
<reference evidence="2 3" key="1">
    <citation type="submission" date="2019-07" db="EMBL/GenBank/DDBJ databases">
        <title>Genomics analysis of Aphanomyces spp. identifies a new class of oomycete effector associated with host adaptation.</title>
        <authorList>
            <person name="Gaulin E."/>
        </authorList>
    </citation>
    <scope>NUCLEOTIDE SEQUENCE [LARGE SCALE GENOMIC DNA]</scope>
    <source>
        <strain evidence="2 3">ATCC 201684</strain>
    </source>
</reference>
<evidence type="ECO:0000256" key="1">
    <source>
        <dbReference type="SAM" id="MobiDB-lite"/>
    </source>
</evidence>
<keyword evidence="3" id="KW-1185">Reference proteome</keyword>
<dbReference type="Proteomes" id="UP000481153">
    <property type="component" value="Unassembled WGS sequence"/>
</dbReference>
<dbReference type="VEuPathDB" id="FungiDB:AeMF1_018808"/>
<name>A0A6G0WLI8_9STRA</name>
<accession>A0A6G0WLI8</accession>
<gene>
    <name evidence="2" type="ORF">Ae201684_013972</name>
</gene>
<sequence>MEHLSRMKISKEMLASWRDPNRRESFDGSRSSGSSSIPSRRASLADEPSPAILQRKSLHPCDDEDDEYRPIVMDDYSPLDMLVQPKPDWFHRSLHLSKDSQITATTEGSSVPAALLDQADVLSSDNEGNGNNDDDDGSDVLDLAMQPVYIPTARMGGGPKASTKMDLVMDCLISNQVRADAAEDDQFSMDLAFQPLHISSKSRKLRHEDPTAAMRECLAANQRRTRKMSQSGSSIRSGSTDSM</sequence>
<feature type="compositionally biased region" description="Low complexity" evidence="1">
    <location>
        <begin position="229"/>
        <end position="243"/>
    </location>
</feature>
<evidence type="ECO:0000313" key="3">
    <source>
        <dbReference type="Proteomes" id="UP000481153"/>
    </source>
</evidence>
<dbReference type="EMBL" id="VJMJ01000181">
    <property type="protein sequence ID" value="KAF0728146.1"/>
    <property type="molecule type" value="Genomic_DNA"/>
</dbReference>
<dbReference type="AlphaFoldDB" id="A0A6G0WLI8"/>
<feature type="compositionally biased region" description="Low complexity" evidence="1">
    <location>
        <begin position="28"/>
        <end position="42"/>
    </location>
</feature>
<feature type="region of interest" description="Disordered" evidence="1">
    <location>
        <begin position="1"/>
        <end position="69"/>
    </location>
</feature>